<dbReference type="SUPFAM" id="SSF53850">
    <property type="entry name" value="Periplasmic binding protein-like II"/>
    <property type="match status" value="1"/>
</dbReference>
<name>A0A7Y9LP38_9BURK</name>
<evidence type="ECO:0000256" key="1">
    <source>
        <dbReference type="ARBA" id="ARBA00009437"/>
    </source>
</evidence>
<reference evidence="6 7" key="1">
    <citation type="submission" date="2020-07" db="EMBL/GenBank/DDBJ databases">
        <title>Genomic Encyclopedia of Type Strains, Phase IV (KMG-V): Genome sequencing to study the core and pangenomes of soil and plant-associated prokaryotes.</title>
        <authorList>
            <person name="Whitman W."/>
        </authorList>
    </citation>
    <scope>NUCLEOTIDE SEQUENCE [LARGE SCALE GENOMIC DNA]</scope>
    <source>
        <strain evidence="6 7">SAS40</strain>
    </source>
</reference>
<evidence type="ECO:0000256" key="3">
    <source>
        <dbReference type="ARBA" id="ARBA00023125"/>
    </source>
</evidence>
<evidence type="ECO:0000313" key="6">
    <source>
        <dbReference type="EMBL" id="NYE83506.1"/>
    </source>
</evidence>
<organism evidence="6 7">
    <name type="scientific">Pigmentiphaga litoralis</name>
    <dbReference type="NCBI Taxonomy" id="516702"/>
    <lineage>
        <taxon>Bacteria</taxon>
        <taxon>Pseudomonadati</taxon>
        <taxon>Pseudomonadota</taxon>
        <taxon>Betaproteobacteria</taxon>
        <taxon>Burkholderiales</taxon>
        <taxon>Alcaligenaceae</taxon>
        <taxon>Pigmentiphaga</taxon>
    </lineage>
</organism>
<dbReference type="GO" id="GO:0043565">
    <property type="term" value="F:sequence-specific DNA binding"/>
    <property type="evidence" value="ECO:0007669"/>
    <property type="project" value="TreeGrafter"/>
</dbReference>
<evidence type="ECO:0000256" key="4">
    <source>
        <dbReference type="ARBA" id="ARBA00023163"/>
    </source>
</evidence>
<dbReference type="Pfam" id="PF03466">
    <property type="entry name" value="LysR_substrate"/>
    <property type="match status" value="1"/>
</dbReference>
<proteinExistence type="inferred from homology"/>
<accession>A0A7Y9LP38</accession>
<dbReference type="InterPro" id="IPR036390">
    <property type="entry name" value="WH_DNA-bd_sf"/>
</dbReference>
<protein>
    <submittedName>
        <fullName evidence="6">LysR family glycine cleavage system transcriptional activator</fullName>
    </submittedName>
</protein>
<dbReference type="FunFam" id="1.10.10.10:FF:000038">
    <property type="entry name" value="Glycine cleavage system transcriptional activator"/>
    <property type="match status" value="1"/>
</dbReference>
<dbReference type="EMBL" id="JACBYR010000001">
    <property type="protein sequence ID" value="NYE83506.1"/>
    <property type="molecule type" value="Genomic_DNA"/>
</dbReference>
<dbReference type="SUPFAM" id="SSF46785">
    <property type="entry name" value="Winged helix' DNA-binding domain"/>
    <property type="match status" value="1"/>
</dbReference>
<evidence type="ECO:0000259" key="5">
    <source>
        <dbReference type="PROSITE" id="PS50931"/>
    </source>
</evidence>
<dbReference type="PANTHER" id="PTHR30537:SF74">
    <property type="entry name" value="HTH-TYPE TRANSCRIPTIONAL REGULATOR TRPI"/>
    <property type="match status" value="1"/>
</dbReference>
<keyword evidence="4" id="KW-0804">Transcription</keyword>
<dbReference type="RefSeq" id="WP_179587217.1">
    <property type="nucleotide sequence ID" value="NZ_JACBYR010000001.1"/>
</dbReference>
<dbReference type="InterPro" id="IPR000847">
    <property type="entry name" value="LysR_HTH_N"/>
</dbReference>
<dbReference type="GO" id="GO:0006351">
    <property type="term" value="P:DNA-templated transcription"/>
    <property type="evidence" value="ECO:0007669"/>
    <property type="project" value="TreeGrafter"/>
</dbReference>
<dbReference type="AlphaFoldDB" id="A0A7Y9LP38"/>
<dbReference type="PANTHER" id="PTHR30537">
    <property type="entry name" value="HTH-TYPE TRANSCRIPTIONAL REGULATOR"/>
    <property type="match status" value="1"/>
</dbReference>
<feature type="domain" description="HTH lysR-type" evidence="5">
    <location>
        <begin position="6"/>
        <end position="63"/>
    </location>
</feature>
<evidence type="ECO:0000256" key="2">
    <source>
        <dbReference type="ARBA" id="ARBA00023015"/>
    </source>
</evidence>
<dbReference type="InterPro" id="IPR058163">
    <property type="entry name" value="LysR-type_TF_proteobact-type"/>
</dbReference>
<dbReference type="Gene3D" id="3.40.190.10">
    <property type="entry name" value="Periplasmic binding protein-like II"/>
    <property type="match status" value="2"/>
</dbReference>
<keyword evidence="7" id="KW-1185">Reference proteome</keyword>
<gene>
    <name evidence="6" type="ORF">FHW18_002777</name>
</gene>
<dbReference type="PROSITE" id="PS50931">
    <property type="entry name" value="HTH_LYSR"/>
    <property type="match status" value="1"/>
</dbReference>
<keyword evidence="3" id="KW-0238">DNA-binding</keyword>
<sequence length="298" mass="32618">MPARLPPLNAIRAFVVAARHLSFTRAADELCVTHSAVSRQVKTLEDYLGVSLFERLTRQVVLTAAGQRFYAEVGGALDQIGAAAQAFTTRPPERAVRINVRPSFAVRWLIPRLPSFVEQCPGIEPQVITSTLSPDKAADTFDVAIRRGLKGWPADLTLQPFLEDDVHVVAAPALLRTHPIADVHAIRRHVLLSAKTRKEDWPDWQRFVGLARIKPAGTLQFDHLHFVLQAAVDGLGIALCPASLVGNDLATGRLVSPLPAFRMPLQRYYYCVSPTAGPEARQFVAWLESELAAQGGAA</sequence>
<evidence type="ECO:0000313" key="7">
    <source>
        <dbReference type="Proteomes" id="UP000542125"/>
    </source>
</evidence>
<comment type="caution">
    <text evidence="6">The sequence shown here is derived from an EMBL/GenBank/DDBJ whole genome shotgun (WGS) entry which is preliminary data.</text>
</comment>
<dbReference type="CDD" id="cd08432">
    <property type="entry name" value="PBP2_GcdR_TrpI_HvrB_AmpR_like"/>
    <property type="match status" value="1"/>
</dbReference>
<keyword evidence="2" id="KW-0805">Transcription regulation</keyword>
<dbReference type="Gene3D" id="1.10.10.10">
    <property type="entry name" value="Winged helix-like DNA-binding domain superfamily/Winged helix DNA-binding domain"/>
    <property type="match status" value="1"/>
</dbReference>
<dbReference type="Proteomes" id="UP000542125">
    <property type="component" value="Unassembled WGS sequence"/>
</dbReference>
<dbReference type="PRINTS" id="PR00039">
    <property type="entry name" value="HTHLYSR"/>
</dbReference>
<dbReference type="InterPro" id="IPR036388">
    <property type="entry name" value="WH-like_DNA-bd_sf"/>
</dbReference>
<comment type="similarity">
    <text evidence="1">Belongs to the LysR transcriptional regulatory family.</text>
</comment>
<dbReference type="Pfam" id="PF00126">
    <property type="entry name" value="HTH_1"/>
    <property type="match status" value="1"/>
</dbReference>
<dbReference type="InterPro" id="IPR005119">
    <property type="entry name" value="LysR_subst-bd"/>
</dbReference>
<dbReference type="GO" id="GO:0003700">
    <property type="term" value="F:DNA-binding transcription factor activity"/>
    <property type="evidence" value="ECO:0007669"/>
    <property type="project" value="InterPro"/>
</dbReference>